<dbReference type="InterPro" id="IPR015422">
    <property type="entry name" value="PyrdxlP-dep_Trfase_small"/>
</dbReference>
<dbReference type="EMBL" id="MDGQ01000005">
    <property type="protein sequence ID" value="OEK04136.1"/>
    <property type="molecule type" value="Genomic_DNA"/>
</dbReference>
<evidence type="ECO:0000313" key="11">
    <source>
        <dbReference type="Proteomes" id="UP000095552"/>
    </source>
</evidence>
<dbReference type="AlphaFoldDB" id="A0A1E5SYE3"/>
<evidence type="ECO:0000256" key="1">
    <source>
        <dbReference type="ARBA" id="ARBA00001933"/>
    </source>
</evidence>
<dbReference type="EC" id="2.8.1.7" evidence="8"/>
<dbReference type="GO" id="GO:0006534">
    <property type="term" value="P:cysteine metabolic process"/>
    <property type="evidence" value="ECO:0007669"/>
    <property type="project" value="UniProtKB-UniRule"/>
</dbReference>
<dbReference type="PROSITE" id="PS00595">
    <property type="entry name" value="AA_TRANSFER_CLASS_5"/>
    <property type="match status" value="1"/>
</dbReference>
<dbReference type="PIRSF" id="PIRSF005572">
    <property type="entry name" value="NifS"/>
    <property type="match status" value="1"/>
</dbReference>
<feature type="domain" description="Aminotransferase class V" evidence="9">
    <location>
        <begin position="32"/>
        <end position="401"/>
    </location>
</feature>
<dbReference type="InterPro" id="IPR000192">
    <property type="entry name" value="Aminotrans_V_dom"/>
</dbReference>
<comment type="function">
    <text evidence="2 8">Catalyzes the removal of elemental sulfur and selenium atoms from L-cysteine, L-cystine, L-selenocysteine, and L-selenocystine to produce L-alanine.</text>
</comment>
<dbReference type="InterPro" id="IPR010970">
    <property type="entry name" value="Cys_dSase_SufS"/>
</dbReference>
<dbReference type="SUPFAM" id="SSF53383">
    <property type="entry name" value="PLP-dependent transferases"/>
    <property type="match status" value="1"/>
</dbReference>
<comment type="caution">
    <text evidence="10">The sequence shown here is derived from an EMBL/GenBank/DDBJ whole genome shotgun (WGS) entry which is preliminary data.</text>
</comment>
<dbReference type="OrthoDB" id="9804366at2"/>
<sequence>MSSIVKHQTLDIEKIRSEFPVLHQEVNGKPLIYFDNAATNQKPQRVMDALSYYYAHDNANIHRGIHTLAERATAAFEETRKAVQNFIGANEAEEIIFTKGTSESINLVASSWGRKFLNAGDEVLISTMEHHSNIVPWQMICEERGASLKVMPINPEGEILLEEAEKLITVKTKMVAFNHASNTLGTVNPVKRLTKIAHSVGAKVLVDGAQSTSHLKVDVRDLDVDFFAFSAHKMYGPTGLGILYGKRSVLEKMPPYQGGGEMIKEVSFGKTTYNDIPYKFEAGTPDIANVIALKKAIEFIDELGKENIAAYESELLRYGTEKLSAIEGVRIVGTAKEKVSVISFEVEGIHHFDLGMWLDAKGIAVRTGHHCTQPLMDHFCIEGTARASFSVYNTKEEIDAFIEALKVIISKFK</sequence>
<accession>A0A1E5SYE3</accession>
<dbReference type="Pfam" id="PF00266">
    <property type="entry name" value="Aminotran_5"/>
    <property type="match status" value="1"/>
</dbReference>
<evidence type="ECO:0000256" key="6">
    <source>
        <dbReference type="ARBA" id="ARBA00050776"/>
    </source>
</evidence>
<comment type="similarity">
    <text evidence="3 8">Belongs to the class-V pyridoxal-phosphate-dependent aminotransferase family. Csd subfamily.</text>
</comment>
<dbReference type="InterPro" id="IPR020578">
    <property type="entry name" value="Aminotrans_V_PyrdxlP_BS"/>
</dbReference>
<evidence type="ECO:0000256" key="3">
    <source>
        <dbReference type="ARBA" id="ARBA00010447"/>
    </source>
</evidence>
<evidence type="ECO:0000259" key="9">
    <source>
        <dbReference type="Pfam" id="PF00266"/>
    </source>
</evidence>
<evidence type="ECO:0000256" key="5">
    <source>
        <dbReference type="ARBA" id="ARBA00022898"/>
    </source>
</evidence>
<dbReference type="Proteomes" id="UP000095552">
    <property type="component" value="Unassembled WGS sequence"/>
</dbReference>
<evidence type="ECO:0000256" key="8">
    <source>
        <dbReference type="RuleBase" id="RU004506"/>
    </source>
</evidence>
<protein>
    <recommendedName>
        <fullName evidence="8">Cysteine desulfurase</fullName>
        <ecNumber evidence="8">2.8.1.7</ecNumber>
    </recommendedName>
</protein>
<evidence type="ECO:0000313" key="10">
    <source>
        <dbReference type="EMBL" id="OEK04136.1"/>
    </source>
</evidence>
<keyword evidence="4 8" id="KW-0808">Transferase</keyword>
<organism evidence="10 11">
    <name type="scientific">Roseivirga misakiensis</name>
    <dbReference type="NCBI Taxonomy" id="1563681"/>
    <lineage>
        <taxon>Bacteria</taxon>
        <taxon>Pseudomonadati</taxon>
        <taxon>Bacteroidota</taxon>
        <taxon>Cytophagia</taxon>
        <taxon>Cytophagales</taxon>
        <taxon>Roseivirgaceae</taxon>
        <taxon>Roseivirga</taxon>
    </lineage>
</organism>
<dbReference type="Gene3D" id="3.40.640.10">
    <property type="entry name" value="Type I PLP-dependent aspartate aminotransferase-like (Major domain)"/>
    <property type="match status" value="1"/>
</dbReference>
<evidence type="ECO:0000256" key="7">
    <source>
        <dbReference type="RuleBase" id="RU004504"/>
    </source>
</evidence>
<evidence type="ECO:0000256" key="4">
    <source>
        <dbReference type="ARBA" id="ARBA00022679"/>
    </source>
</evidence>
<dbReference type="RefSeq" id="WP_069835641.1">
    <property type="nucleotide sequence ID" value="NZ_MDGQ01000005.1"/>
</dbReference>
<evidence type="ECO:0000256" key="2">
    <source>
        <dbReference type="ARBA" id="ARBA00002824"/>
    </source>
</evidence>
<comment type="catalytic activity">
    <reaction evidence="6 8">
        <text>(sulfur carrier)-H + L-cysteine = (sulfur carrier)-SH + L-alanine</text>
        <dbReference type="Rhea" id="RHEA:43892"/>
        <dbReference type="Rhea" id="RHEA-COMP:14737"/>
        <dbReference type="Rhea" id="RHEA-COMP:14739"/>
        <dbReference type="ChEBI" id="CHEBI:29917"/>
        <dbReference type="ChEBI" id="CHEBI:35235"/>
        <dbReference type="ChEBI" id="CHEBI:57972"/>
        <dbReference type="ChEBI" id="CHEBI:64428"/>
        <dbReference type="EC" id="2.8.1.7"/>
    </reaction>
</comment>
<reference evidence="10 11" key="1">
    <citation type="submission" date="2016-08" db="EMBL/GenBank/DDBJ databases">
        <title>Draft genome of Fabibacter sp. strain SK-8.</title>
        <authorList>
            <person name="Wong S.-K."/>
            <person name="Hamasaki K."/>
            <person name="Yoshizawa S."/>
        </authorList>
    </citation>
    <scope>NUCLEOTIDE SEQUENCE [LARGE SCALE GENOMIC DNA]</scope>
    <source>
        <strain evidence="10 11">SK-8</strain>
    </source>
</reference>
<keyword evidence="5 8" id="KW-0663">Pyridoxal phosphate</keyword>
<dbReference type="InterPro" id="IPR015424">
    <property type="entry name" value="PyrdxlP-dep_Trfase"/>
</dbReference>
<dbReference type="Gene3D" id="3.90.1150.10">
    <property type="entry name" value="Aspartate Aminotransferase, domain 1"/>
    <property type="match status" value="1"/>
</dbReference>
<name>A0A1E5SYE3_9BACT</name>
<dbReference type="STRING" id="1563681.BFP71_11660"/>
<dbReference type="PANTHER" id="PTHR43586:SF8">
    <property type="entry name" value="CYSTEINE DESULFURASE 1, CHLOROPLASTIC"/>
    <property type="match status" value="1"/>
</dbReference>
<dbReference type="InterPro" id="IPR016454">
    <property type="entry name" value="Cysteine_dSase"/>
</dbReference>
<proteinExistence type="inferred from homology"/>
<comment type="cofactor">
    <cofactor evidence="1 7">
        <name>pyridoxal 5'-phosphate</name>
        <dbReference type="ChEBI" id="CHEBI:597326"/>
    </cofactor>
</comment>
<dbReference type="CDD" id="cd06453">
    <property type="entry name" value="SufS_like"/>
    <property type="match status" value="1"/>
</dbReference>
<keyword evidence="11" id="KW-1185">Reference proteome</keyword>
<dbReference type="GO" id="GO:0031071">
    <property type="term" value="F:cysteine desulfurase activity"/>
    <property type="evidence" value="ECO:0007669"/>
    <property type="project" value="UniProtKB-UniRule"/>
</dbReference>
<dbReference type="PANTHER" id="PTHR43586">
    <property type="entry name" value="CYSTEINE DESULFURASE"/>
    <property type="match status" value="1"/>
</dbReference>
<dbReference type="GO" id="GO:0030170">
    <property type="term" value="F:pyridoxal phosphate binding"/>
    <property type="evidence" value="ECO:0007669"/>
    <property type="project" value="UniProtKB-UniRule"/>
</dbReference>
<gene>
    <name evidence="10" type="ORF">BFP71_11660</name>
</gene>
<dbReference type="InterPro" id="IPR015421">
    <property type="entry name" value="PyrdxlP-dep_Trfase_major"/>
</dbReference>
<dbReference type="NCBIfam" id="TIGR01979">
    <property type="entry name" value="sufS"/>
    <property type="match status" value="1"/>
</dbReference>